<evidence type="ECO:0000313" key="4">
    <source>
        <dbReference type="WBParaSite" id="SBAD_0000333301-mRNA-1"/>
    </source>
</evidence>
<gene>
    <name evidence="2" type="ORF">SBAD_LOCUS3187</name>
</gene>
<dbReference type="Proteomes" id="UP000270296">
    <property type="component" value="Unassembled WGS sequence"/>
</dbReference>
<dbReference type="AlphaFoldDB" id="A0A183IHU2"/>
<feature type="compositionally biased region" description="Low complexity" evidence="1">
    <location>
        <begin position="61"/>
        <end position="73"/>
    </location>
</feature>
<reference evidence="2 3" key="2">
    <citation type="submission" date="2018-11" db="EMBL/GenBank/DDBJ databases">
        <authorList>
            <consortium name="Pathogen Informatics"/>
        </authorList>
    </citation>
    <scope>NUCLEOTIDE SEQUENCE [LARGE SCALE GENOMIC DNA]</scope>
</reference>
<name>A0A183IHU2_9BILA</name>
<feature type="compositionally biased region" description="Polar residues" evidence="1">
    <location>
        <begin position="1"/>
        <end position="11"/>
    </location>
</feature>
<accession>A0A183IHU2</accession>
<dbReference type="EMBL" id="UZAM01007615">
    <property type="protein sequence ID" value="VDP00332.1"/>
    <property type="molecule type" value="Genomic_DNA"/>
</dbReference>
<feature type="region of interest" description="Disordered" evidence="1">
    <location>
        <begin position="1"/>
        <end position="79"/>
    </location>
</feature>
<proteinExistence type="predicted"/>
<dbReference type="WBParaSite" id="SBAD_0000333301-mRNA-1">
    <property type="protein sequence ID" value="SBAD_0000333301-mRNA-1"/>
    <property type="gene ID" value="SBAD_0000333301"/>
</dbReference>
<evidence type="ECO:0000313" key="2">
    <source>
        <dbReference type="EMBL" id="VDP00332.1"/>
    </source>
</evidence>
<evidence type="ECO:0000313" key="3">
    <source>
        <dbReference type="Proteomes" id="UP000270296"/>
    </source>
</evidence>
<reference evidence="4" key="1">
    <citation type="submission" date="2016-06" db="UniProtKB">
        <authorList>
            <consortium name="WormBaseParasite"/>
        </authorList>
    </citation>
    <scope>IDENTIFICATION</scope>
</reference>
<sequence length="114" mass="11849">MSQSVGQSSAVNDDHESQWPEKLVSGVWRQLKSRGEQEERPTGCSPAGNKGENGAGRRQRTTTSTTPEPGTQPAGCSVLLPAPTASKANVIGAAASMVVMWTAAPSHARPPAGR</sequence>
<protein>
    <submittedName>
        <fullName evidence="2 4">Uncharacterized protein</fullName>
    </submittedName>
</protein>
<keyword evidence="3" id="KW-1185">Reference proteome</keyword>
<organism evidence="4">
    <name type="scientific">Soboliphyme baturini</name>
    <dbReference type="NCBI Taxonomy" id="241478"/>
    <lineage>
        <taxon>Eukaryota</taxon>
        <taxon>Metazoa</taxon>
        <taxon>Ecdysozoa</taxon>
        <taxon>Nematoda</taxon>
        <taxon>Enoplea</taxon>
        <taxon>Dorylaimia</taxon>
        <taxon>Dioctophymatida</taxon>
        <taxon>Dioctophymatoidea</taxon>
        <taxon>Soboliphymatidae</taxon>
        <taxon>Soboliphyme</taxon>
    </lineage>
</organism>
<evidence type="ECO:0000256" key="1">
    <source>
        <dbReference type="SAM" id="MobiDB-lite"/>
    </source>
</evidence>